<gene>
    <name evidence="2" type="ORF">LCGC14_0556950</name>
</gene>
<dbReference type="CDD" id="cd02549">
    <property type="entry name" value="Peptidase_C39A"/>
    <property type="match status" value="1"/>
</dbReference>
<organism evidence="2">
    <name type="scientific">marine sediment metagenome</name>
    <dbReference type="NCBI Taxonomy" id="412755"/>
    <lineage>
        <taxon>unclassified sequences</taxon>
        <taxon>metagenomes</taxon>
        <taxon>ecological metagenomes</taxon>
    </lineage>
</organism>
<dbReference type="InterPro" id="IPR039564">
    <property type="entry name" value="Peptidase_C39-like"/>
</dbReference>
<reference evidence="2" key="1">
    <citation type="journal article" date="2015" name="Nature">
        <title>Complex archaea that bridge the gap between prokaryotes and eukaryotes.</title>
        <authorList>
            <person name="Spang A."/>
            <person name="Saw J.H."/>
            <person name="Jorgensen S.L."/>
            <person name="Zaremba-Niedzwiedzka K."/>
            <person name="Martijn J."/>
            <person name="Lind A.E."/>
            <person name="van Eijk R."/>
            <person name="Schleper C."/>
            <person name="Guy L."/>
            <person name="Ettema T.J."/>
        </authorList>
    </citation>
    <scope>NUCLEOTIDE SEQUENCE</scope>
</reference>
<dbReference type="Gene3D" id="3.90.70.10">
    <property type="entry name" value="Cysteine proteinases"/>
    <property type="match status" value="1"/>
</dbReference>
<dbReference type="PROSITE" id="PS51257">
    <property type="entry name" value="PROKAR_LIPOPROTEIN"/>
    <property type="match status" value="1"/>
</dbReference>
<dbReference type="NCBIfam" id="NF033920">
    <property type="entry name" value="C39_PA2778_fam"/>
    <property type="match status" value="1"/>
</dbReference>
<dbReference type="AlphaFoldDB" id="A0A0F9S6R0"/>
<feature type="domain" description="Peptidase C39-like" evidence="1">
    <location>
        <begin position="44"/>
        <end position="155"/>
    </location>
</feature>
<dbReference type="Pfam" id="PF13432">
    <property type="entry name" value="TPR_16"/>
    <property type="match status" value="1"/>
</dbReference>
<sequence>MRRTWHLIVLLGLTAALSACAGRPPLLPEPQTLQHLPPQILLEDVKFYAQDAYQCGPAALAMMFDDRGITVTPNQLVDRVYIPERKGTLQVEMISAARERDLLVYTLNRNLETVLAELAAGNPVLVMQNLAFNWFPQWHYAVVVGYDLDREVMLVHSGLNRAQAEPFKLFMRTWSRANRWATVMLPPGQLPASAEPLKYLAAASDLEQTGRLDSARAAYQAALIEWPEQPAARFGLGNVAWAQNKREQAIEHFRVLGLEHPTLKAGWHNLSAGLKAMGCNEAAQQASACLNRLNNKQAPDKSPACKVASCPKIK</sequence>
<accession>A0A0F9S6R0</accession>
<name>A0A0F9S6R0_9ZZZZ</name>
<proteinExistence type="predicted"/>
<protein>
    <recommendedName>
        <fullName evidence="1">Peptidase C39-like domain-containing protein</fullName>
    </recommendedName>
</protein>
<dbReference type="Gene3D" id="1.25.40.10">
    <property type="entry name" value="Tetratricopeptide repeat domain"/>
    <property type="match status" value="1"/>
</dbReference>
<dbReference type="InterPro" id="IPR039563">
    <property type="entry name" value="Peptidase_C39_single_dom"/>
</dbReference>
<comment type="caution">
    <text evidence="2">The sequence shown here is derived from an EMBL/GenBank/DDBJ whole genome shotgun (WGS) entry which is preliminary data.</text>
</comment>
<dbReference type="SUPFAM" id="SSF48452">
    <property type="entry name" value="TPR-like"/>
    <property type="match status" value="1"/>
</dbReference>
<dbReference type="InterPro" id="IPR011990">
    <property type="entry name" value="TPR-like_helical_dom_sf"/>
</dbReference>
<evidence type="ECO:0000259" key="1">
    <source>
        <dbReference type="Pfam" id="PF13529"/>
    </source>
</evidence>
<evidence type="ECO:0000313" key="2">
    <source>
        <dbReference type="EMBL" id="KKN57957.1"/>
    </source>
</evidence>
<dbReference type="Pfam" id="PF13529">
    <property type="entry name" value="Peptidase_C39_2"/>
    <property type="match status" value="1"/>
</dbReference>
<dbReference type="EMBL" id="LAZR01000781">
    <property type="protein sequence ID" value="KKN57957.1"/>
    <property type="molecule type" value="Genomic_DNA"/>
</dbReference>